<keyword evidence="1" id="KW-1133">Transmembrane helix</keyword>
<name>A0A6L5HWI5_9PSED</name>
<evidence type="ECO:0000313" key="3">
    <source>
        <dbReference type="Proteomes" id="UP000478064"/>
    </source>
</evidence>
<evidence type="ECO:0000256" key="1">
    <source>
        <dbReference type="SAM" id="Phobius"/>
    </source>
</evidence>
<feature type="transmembrane region" description="Helical" evidence="1">
    <location>
        <begin position="53"/>
        <end position="76"/>
    </location>
</feature>
<keyword evidence="1" id="KW-0812">Transmembrane</keyword>
<dbReference type="EMBL" id="WIVU01000044">
    <property type="protein sequence ID" value="MQU07752.1"/>
    <property type="molecule type" value="Genomic_DNA"/>
</dbReference>
<feature type="transmembrane region" description="Helical" evidence="1">
    <location>
        <begin position="82"/>
        <end position="113"/>
    </location>
</feature>
<dbReference type="Proteomes" id="UP000478064">
    <property type="component" value="Unassembled WGS sequence"/>
</dbReference>
<dbReference type="RefSeq" id="WP_153374543.1">
    <property type="nucleotide sequence ID" value="NZ_WIVU01000044.1"/>
</dbReference>
<feature type="transmembrane region" description="Helical" evidence="1">
    <location>
        <begin position="183"/>
        <end position="202"/>
    </location>
</feature>
<evidence type="ECO:0000313" key="2">
    <source>
        <dbReference type="EMBL" id="MQU07752.1"/>
    </source>
</evidence>
<comment type="caution">
    <text evidence="2">The sequence shown here is derived from an EMBL/GenBank/DDBJ whole genome shotgun (WGS) entry which is preliminary data.</text>
</comment>
<gene>
    <name evidence="2" type="ORF">GHO27_18910</name>
</gene>
<reference evidence="2 3" key="1">
    <citation type="submission" date="2019-10" db="EMBL/GenBank/DDBJ databases">
        <title>Evaluation of single-gene subtyping targets for Pseudomonas.</title>
        <authorList>
            <person name="Reichler S.J."/>
            <person name="Orsi R.H."/>
            <person name="Wiedmann M."/>
            <person name="Martin N.H."/>
            <person name="Murphy S.I."/>
        </authorList>
    </citation>
    <scope>NUCLEOTIDE SEQUENCE [LARGE SCALE GENOMIC DNA]</scope>
    <source>
        <strain evidence="2 3">FSL R10-1637</strain>
    </source>
</reference>
<feature type="transmembrane region" description="Helical" evidence="1">
    <location>
        <begin position="156"/>
        <end position="177"/>
    </location>
</feature>
<proteinExistence type="predicted"/>
<accession>A0A6L5HWI5</accession>
<dbReference type="AlphaFoldDB" id="A0A6L5HWI5"/>
<keyword evidence="1" id="KW-0472">Membrane</keyword>
<organism evidence="2 3">
    <name type="scientific">Pseudomonas helleri</name>
    <dbReference type="NCBI Taxonomy" id="1608996"/>
    <lineage>
        <taxon>Bacteria</taxon>
        <taxon>Pseudomonadati</taxon>
        <taxon>Pseudomonadota</taxon>
        <taxon>Gammaproteobacteria</taxon>
        <taxon>Pseudomonadales</taxon>
        <taxon>Pseudomonadaceae</taxon>
        <taxon>Pseudomonas</taxon>
    </lineage>
</organism>
<protein>
    <submittedName>
        <fullName evidence="2">Uncharacterized protein</fullName>
    </submittedName>
</protein>
<sequence>MNMSNYSSDEESEKIKQILTDLELHLNSETTSETDHEKIKSESIKRVMVGDKFVSGLPINTIRHLIIPCILAFLLYRNLSSLFAYGSGIMVVLNVISILFFTSVAVCASFNFLKTQIALRASSFEQRTSIAKITLRRILLEGGDEDGSYLLRRQGLILELFAGLVLPTMVFMVAYVVMDTLNIFAVNVVYVVLGLVVVVAFLNGPINAMRAKAVQELKRFM</sequence>